<comment type="caution">
    <text evidence="2">The sequence shown here is derived from an EMBL/GenBank/DDBJ whole genome shotgun (WGS) entry which is preliminary data.</text>
</comment>
<feature type="domain" description="Polymerase/histidinol phosphatase N-terminal" evidence="1">
    <location>
        <begin position="3"/>
        <end position="68"/>
    </location>
</feature>
<dbReference type="InterPro" id="IPR052018">
    <property type="entry name" value="PHP_domain"/>
</dbReference>
<evidence type="ECO:0000259" key="1">
    <source>
        <dbReference type="SMART" id="SM00481"/>
    </source>
</evidence>
<gene>
    <name evidence="2" type="ORF">ACFODW_00275</name>
</gene>
<dbReference type="SUPFAM" id="SSF89550">
    <property type="entry name" value="PHP domain-like"/>
    <property type="match status" value="1"/>
</dbReference>
<dbReference type="PANTHER" id="PTHR42924">
    <property type="entry name" value="EXONUCLEASE"/>
    <property type="match status" value="1"/>
</dbReference>
<reference evidence="3" key="1">
    <citation type="journal article" date="2019" name="Int. J. Syst. Evol. Microbiol.">
        <title>The Global Catalogue of Microorganisms (GCM) 10K type strain sequencing project: providing services to taxonomists for standard genome sequencing and annotation.</title>
        <authorList>
            <consortium name="The Broad Institute Genomics Platform"/>
            <consortium name="The Broad Institute Genome Sequencing Center for Infectious Disease"/>
            <person name="Wu L."/>
            <person name="Ma J."/>
        </authorList>
    </citation>
    <scope>NUCLEOTIDE SEQUENCE [LARGE SCALE GENOMIC DNA]</scope>
    <source>
        <strain evidence="3">KCTC 13193</strain>
    </source>
</reference>
<sequence>MKADLHVHSSYSDGSSSVGVVLEQASIHGVEQISFVDHDTVDGLPEALRLGEKYGVEVIPGIELSAYDFVRNRKVHVLGYYYDPTAPHIKSVCQPILERRQAHSLWQIEQIKAAGFDLDIAAIKQTMGPGKTIYKQHIMRHLTTAAYSSTKYKQLYKSLFKGRGVAAGDIVYMDVFDAVQAIVSDGGLAVVAHPGQLNSFEIIPELAKKGLGGIERNHPDHDPVDQQKVEEIAERYNLIMTGGTDYHGSFGEIIEVGDISSPTPLPARQLNDGVYR</sequence>
<dbReference type="InterPro" id="IPR016195">
    <property type="entry name" value="Pol/histidinol_Pase-like"/>
</dbReference>
<accession>A0ABV7A154</accession>
<dbReference type="InterPro" id="IPR003141">
    <property type="entry name" value="Pol/His_phosphatase_N"/>
</dbReference>
<dbReference type="Pfam" id="PF02811">
    <property type="entry name" value="PHP"/>
    <property type="match status" value="1"/>
</dbReference>
<dbReference type="PANTHER" id="PTHR42924:SF3">
    <property type="entry name" value="POLYMERASE_HISTIDINOL PHOSPHATASE N-TERMINAL DOMAIN-CONTAINING PROTEIN"/>
    <property type="match status" value="1"/>
</dbReference>
<dbReference type="CDD" id="cd07438">
    <property type="entry name" value="PHP_HisPPase_AMP"/>
    <property type="match status" value="1"/>
</dbReference>
<dbReference type="Gene3D" id="3.20.20.140">
    <property type="entry name" value="Metal-dependent hydrolases"/>
    <property type="match status" value="1"/>
</dbReference>
<dbReference type="RefSeq" id="WP_390301161.1">
    <property type="nucleotide sequence ID" value="NZ_JBHRRZ010000001.1"/>
</dbReference>
<evidence type="ECO:0000313" key="2">
    <source>
        <dbReference type="EMBL" id="MFC2946801.1"/>
    </source>
</evidence>
<dbReference type="InterPro" id="IPR004013">
    <property type="entry name" value="PHP_dom"/>
</dbReference>
<protein>
    <submittedName>
        <fullName evidence="2">PHP domain-containing protein</fullName>
    </submittedName>
</protein>
<proteinExistence type="predicted"/>
<dbReference type="SMART" id="SM00481">
    <property type="entry name" value="POLIIIAc"/>
    <property type="match status" value="1"/>
</dbReference>
<dbReference type="Proteomes" id="UP001595387">
    <property type="component" value="Unassembled WGS sequence"/>
</dbReference>
<keyword evidence="3" id="KW-1185">Reference proteome</keyword>
<organism evidence="2 3">
    <name type="scientific">Virgibacillus sediminis</name>
    <dbReference type="NCBI Taxonomy" id="202260"/>
    <lineage>
        <taxon>Bacteria</taxon>
        <taxon>Bacillati</taxon>
        <taxon>Bacillota</taxon>
        <taxon>Bacilli</taxon>
        <taxon>Bacillales</taxon>
        <taxon>Bacillaceae</taxon>
        <taxon>Virgibacillus</taxon>
    </lineage>
</organism>
<dbReference type="Gene3D" id="1.10.150.650">
    <property type="match status" value="1"/>
</dbReference>
<dbReference type="EMBL" id="JBHRRZ010000001">
    <property type="protein sequence ID" value="MFC2946801.1"/>
    <property type="molecule type" value="Genomic_DNA"/>
</dbReference>
<name>A0ABV7A154_9BACI</name>
<evidence type="ECO:0000313" key="3">
    <source>
        <dbReference type="Proteomes" id="UP001595387"/>
    </source>
</evidence>